<evidence type="ECO:0008006" key="3">
    <source>
        <dbReference type="Google" id="ProtNLM"/>
    </source>
</evidence>
<protein>
    <recommendedName>
        <fullName evidence="3">Serine/threonine protein kinase</fullName>
    </recommendedName>
</protein>
<reference evidence="1 2" key="1">
    <citation type="journal article" date="2021" name="Sci. Rep.">
        <title>The distribution of antibiotic resistance genes in chicken gut microbiota commensals.</title>
        <authorList>
            <person name="Juricova H."/>
            <person name="Matiasovicova J."/>
            <person name="Kubasova T."/>
            <person name="Cejkova D."/>
            <person name="Rychlik I."/>
        </authorList>
    </citation>
    <scope>NUCLEOTIDE SEQUENCE [LARGE SCALE GENOMIC DNA]</scope>
    <source>
        <strain evidence="1 2">An537</strain>
    </source>
</reference>
<comment type="caution">
    <text evidence="1">The sequence shown here is derived from an EMBL/GenBank/DDBJ whole genome shotgun (WGS) entry which is preliminary data.</text>
</comment>
<dbReference type="EMBL" id="JACJLA010000016">
    <property type="protein sequence ID" value="MBM6913272.1"/>
    <property type="molecule type" value="Genomic_DNA"/>
</dbReference>
<dbReference type="Proteomes" id="UP000707138">
    <property type="component" value="Unassembled WGS sequence"/>
</dbReference>
<evidence type="ECO:0000313" key="2">
    <source>
        <dbReference type="Proteomes" id="UP000707138"/>
    </source>
</evidence>
<dbReference type="RefSeq" id="WP_205088224.1">
    <property type="nucleotide sequence ID" value="NZ_JACJLA010000016.1"/>
</dbReference>
<name>A0ABS2GJ09_9FIRM</name>
<organism evidence="1 2">
    <name type="scientific">Veillonella magna</name>
    <dbReference type="NCBI Taxonomy" id="464322"/>
    <lineage>
        <taxon>Bacteria</taxon>
        <taxon>Bacillati</taxon>
        <taxon>Bacillota</taxon>
        <taxon>Negativicutes</taxon>
        <taxon>Veillonellales</taxon>
        <taxon>Veillonellaceae</taxon>
        <taxon>Veillonella</taxon>
    </lineage>
</organism>
<keyword evidence="2" id="KW-1185">Reference proteome</keyword>
<accession>A0ABS2GJ09</accession>
<evidence type="ECO:0000313" key="1">
    <source>
        <dbReference type="EMBL" id="MBM6913272.1"/>
    </source>
</evidence>
<proteinExistence type="predicted"/>
<dbReference type="SUPFAM" id="SSF56112">
    <property type="entry name" value="Protein kinase-like (PK-like)"/>
    <property type="match status" value="1"/>
</dbReference>
<dbReference type="InterPro" id="IPR011009">
    <property type="entry name" value="Kinase-like_dom_sf"/>
</dbReference>
<sequence length="239" mass="27799">MTRDSRGLYDAVAVACRMNGDKRVFPFTYEGNTYFVKQHMKHKRWALRWGNDTFFREVQRMQDVYTRFRLAPEVVIGTAQFMVTKAGGRPLNEILRCPDAKELITEAFYAAGRGLATLHEGGYVHGRPAARDIIYDEVTKEVAFVDWENTYTIPWIDNRFIDLFLFVQGYFREEIDKRYALEAALDGYCSVTEGRRLYEQVRNYVHAHRTIFEYIGKTQTTGGVDWRSIAMAVALFLAR</sequence>
<gene>
    <name evidence="1" type="ORF">H6A01_08060</name>
</gene>